<dbReference type="InterPro" id="IPR001932">
    <property type="entry name" value="PPM-type_phosphatase-like_dom"/>
</dbReference>
<dbReference type="Gene3D" id="1.10.510.10">
    <property type="entry name" value="Transferase(Phosphotransferase) domain 1"/>
    <property type="match status" value="1"/>
</dbReference>
<dbReference type="InterPro" id="IPR011009">
    <property type="entry name" value="Kinase-like_dom_sf"/>
</dbReference>
<dbReference type="PROSITE" id="PS51746">
    <property type="entry name" value="PPM_2"/>
    <property type="match status" value="1"/>
</dbReference>
<keyword evidence="1" id="KW-0723">Serine/threonine-protein kinase</keyword>
<reference evidence="9" key="1">
    <citation type="journal article" date="2014" name="Int. J. Syst. Evol. Microbiol.">
        <title>Complete genome sequence of Corynebacterium casei LMG S-19264T (=DSM 44701T), isolated from a smear-ripened cheese.</title>
        <authorList>
            <consortium name="US DOE Joint Genome Institute (JGI-PGF)"/>
            <person name="Walter F."/>
            <person name="Albersmeier A."/>
            <person name="Kalinowski J."/>
            <person name="Ruckert C."/>
        </authorList>
    </citation>
    <scope>NUCLEOTIDE SEQUENCE</scope>
    <source>
        <strain evidence="9">KCTC 22169</strain>
    </source>
</reference>
<keyword evidence="3" id="KW-0547">Nucleotide-binding</keyword>
<keyword evidence="6" id="KW-1133">Transmembrane helix</keyword>
<evidence type="ECO:0000313" key="10">
    <source>
        <dbReference type="Proteomes" id="UP000626148"/>
    </source>
</evidence>
<dbReference type="Gene3D" id="3.60.40.10">
    <property type="entry name" value="PPM-type phosphatase domain"/>
    <property type="match status" value="1"/>
</dbReference>
<evidence type="ECO:0000256" key="5">
    <source>
        <dbReference type="ARBA" id="ARBA00022840"/>
    </source>
</evidence>
<feature type="domain" description="PPM-type phosphatase" evidence="8">
    <location>
        <begin position="10"/>
        <end position="237"/>
    </location>
</feature>
<dbReference type="Pfam" id="PF13672">
    <property type="entry name" value="PP2C_2"/>
    <property type="match status" value="1"/>
</dbReference>
<comment type="caution">
    <text evidence="9">The sequence shown here is derived from an EMBL/GenBank/DDBJ whole genome shotgun (WGS) entry which is preliminary data.</text>
</comment>
<feature type="transmembrane region" description="Helical" evidence="6">
    <location>
        <begin position="551"/>
        <end position="571"/>
    </location>
</feature>
<feature type="domain" description="Protein kinase" evidence="7">
    <location>
        <begin position="269"/>
        <end position="537"/>
    </location>
</feature>
<protein>
    <submittedName>
        <fullName evidence="9">Protein kinase</fullName>
    </submittedName>
</protein>
<name>A0A918K0Z8_9GAMM</name>
<dbReference type="Pfam" id="PF00069">
    <property type="entry name" value="Pkinase"/>
    <property type="match status" value="1"/>
</dbReference>
<dbReference type="SMART" id="SM00332">
    <property type="entry name" value="PP2Cc"/>
    <property type="match status" value="1"/>
</dbReference>
<keyword evidence="6" id="KW-0812">Transmembrane</keyword>
<keyword evidence="10" id="KW-1185">Reference proteome</keyword>
<keyword evidence="4 9" id="KW-0418">Kinase</keyword>
<dbReference type="RefSeq" id="WP_189606762.1">
    <property type="nucleotide sequence ID" value="NZ_BMXR01000001.1"/>
</dbReference>
<keyword evidence="2" id="KW-0808">Transferase</keyword>
<dbReference type="Gene3D" id="3.30.200.20">
    <property type="entry name" value="Phosphorylase Kinase, domain 1"/>
    <property type="match status" value="1"/>
</dbReference>
<dbReference type="SMART" id="SM00220">
    <property type="entry name" value="S_TKc"/>
    <property type="match status" value="1"/>
</dbReference>
<dbReference type="GO" id="GO:0004674">
    <property type="term" value="F:protein serine/threonine kinase activity"/>
    <property type="evidence" value="ECO:0007669"/>
    <property type="project" value="UniProtKB-KW"/>
</dbReference>
<dbReference type="AlphaFoldDB" id="A0A918K0Z8"/>
<organism evidence="9 10">
    <name type="scientific">Saccharospirillum salsuginis</name>
    <dbReference type="NCBI Taxonomy" id="418750"/>
    <lineage>
        <taxon>Bacteria</taxon>
        <taxon>Pseudomonadati</taxon>
        <taxon>Pseudomonadota</taxon>
        <taxon>Gammaproteobacteria</taxon>
        <taxon>Oceanospirillales</taxon>
        <taxon>Saccharospirillaceae</taxon>
        <taxon>Saccharospirillum</taxon>
    </lineage>
</organism>
<reference evidence="9" key="2">
    <citation type="submission" date="2020-09" db="EMBL/GenBank/DDBJ databases">
        <authorList>
            <person name="Sun Q."/>
            <person name="Kim S."/>
        </authorList>
    </citation>
    <scope>NUCLEOTIDE SEQUENCE</scope>
    <source>
        <strain evidence="9">KCTC 22169</strain>
    </source>
</reference>
<dbReference type="InterPro" id="IPR000719">
    <property type="entry name" value="Prot_kinase_dom"/>
</dbReference>
<dbReference type="SUPFAM" id="SSF81606">
    <property type="entry name" value="PP2C-like"/>
    <property type="match status" value="1"/>
</dbReference>
<proteinExistence type="predicted"/>
<accession>A0A918K0Z8</accession>
<dbReference type="CDD" id="cd14014">
    <property type="entry name" value="STKc_PknB_like"/>
    <property type="match status" value="1"/>
</dbReference>
<evidence type="ECO:0000259" key="7">
    <source>
        <dbReference type="PROSITE" id="PS50011"/>
    </source>
</evidence>
<evidence type="ECO:0000256" key="6">
    <source>
        <dbReference type="SAM" id="Phobius"/>
    </source>
</evidence>
<evidence type="ECO:0000259" key="8">
    <source>
        <dbReference type="PROSITE" id="PS51746"/>
    </source>
</evidence>
<keyword evidence="5" id="KW-0067">ATP-binding</keyword>
<sequence length="573" mass="64266">MVLGNRLRLSVDQASNRGVKPRNEDCIGIRIPDDDALALKGACAVIADGVSAATAGKEASEACVTGFLSDYYCTPDSWTVKHSAHKVLMALNQWLCSQGQRSADEGGYITTLSTLILKSTQAHLFHVGDSRVYRLRQGSLEQLTTDHQVRVRRDLTYLARAMGMTMNLEIDYRVLDLEAGDLFLLTTDGIHDVIAHTELTDWLAGLPEPLHGCASELMQTALTRGSDDNLSCQLIRVDSLGLDDRSQFESLSRLPFPPPLSVGQSIDGYTVEQILHESTRSQTYRVRHADRPDRDLVMKTPSVNFDDDPAYIERFLLEEWIAARIQSPNVVRKVDPEQAPSRLYYLTEYVPGVPLSQWIRDHTRPDINRVVAIVEHIVKAVRALHRKETLHQDIKPDNLLIDNDDHVTLVDFGSCWIPGIQEIQVPIERERALGTARYSAPEYALTGRGSERSEQFSVALVAYEMLTGKHPYGEKYENAASPASFARLTYTPAYELNPLVPVWLDGALRKALQLDPRRRYESFSEWVGDLKTPNPRLMPDQSLPLAERNPVLLWQGISAILLMALVASLVWSY</sequence>
<evidence type="ECO:0000256" key="2">
    <source>
        <dbReference type="ARBA" id="ARBA00022679"/>
    </source>
</evidence>
<dbReference type="EMBL" id="BMXR01000001">
    <property type="protein sequence ID" value="GGX40137.1"/>
    <property type="molecule type" value="Genomic_DNA"/>
</dbReference>
<dbReference type="CDD" id="cd00143">
    <property type="entry name" value="PP2Cc"/>
    <property type="match status" value="1"/>
</dbReference>
<dbReference type="Proteomes" id="UP000626148">
    <property type="component" value="Unassembled WGS sequence"/>
</dbReference>
<dbReference type="SMART" id="SM00331">
    <property type="entry name" value="PP2C_SIG"/>
    <property type="match status" value="1"/>
</dbReference>
<keyword evidence="6" id="KW-0472">Membrane</keyword>
<dbReference type="PANTHER" id="PTHR24351">
    <property type="entry name" value="RIBOSOMAL PROTEIN S6 KINASE"/>
    <property type="match status" value="1"/>
</dbReference>
<gene>
    <name evidence="9" type="ORF">GCM10007392_03470</name>
</gene>
<evidence type="ECO:0000256" key="3">
    <source>
        <dbReference type="ARBA" id="ARBA00022741"/>
    </source>
</evidence>
<dbReference type="GO" id="GO:0005524">
    <property type="term" value="F:ATP binding"/>
    <property type="evidence" value="ECO:0007669"/>
    <property type="project" value="UniProtKB-KW"/>
</dbReference>
<evidence type="ECO:0000313" key="9">
    <source>
        <dbReference type="EMBL" id="GGX40137.1"/>
    </source>
</evidence>
<evidence type="ECO:0000256" key="1">
    <source>
        <dbReference type="ARBA" id="ARBA00022527"/>
    </source>
</evidence>
<dbReference type="PROSITE" id="PS50011">
    <property type="entry name" value="PROTEIN_KINASE_DOM"/>
    <property type="match status" value="1"/>
</dbReference>
<dbReference type="InterPro" id="IPR036457">
    <property type="entry name" value="PPM-type-like_dom_sf"/>
</dbReference>
<evidence type="ECO:0000256" key="4">
    <source>
        <dbReference type="ARBA" id="ARBA00022777"/>
    </source>
</evidence>
<dbReference type="SUPFAM" id="SSF56112">
    <property type="entry name" value="Protein kinase-like (PK-like)"/>
    <property type="match status" value="1"/>
</dbReference>